<dbReference type="SUPFAM" id="SSF51161">
    <property type="entry name" value="Trimeric LpxA-like enzymes"/>
    <property type="match status" value="1"/>
</dbReference>
<dbReference type="InterPro" id="IPR050484">
    <property type="entry name" value="Transf_Hexapept/Carb_Anhydrase"/>
</dbReference>
<dbReference type="PANTHER" id="PTHR13061">
    <property type="entry name" value="DYNACTIN SUBUNIT P25"/>
    <property type="match status" value="1"/>
</dbReference>
<dbReference type="Gene3D" id="2.160.10.10">
    <property type="entry name" value="Hexapeptide repeat proteins"/>
    <property type="match status" value="1"/>
</dbReference>
<evidence type="ECO:0000313" key="2">
    <source>
        <dbReference type="Proteomes" id="UP000010847"/>
    </source>
</evidence>
<dbReference type="STRING" id="871968.DESME_04160"/>
<reference evidence="1 2" key="1">
    <citation type="submission" date="2013-12" db="EMBL/GenBank/DDBJ databases">
        <authorList>
            <consortium name="DOE Joint Genome Institute"/>
            <person name="Smidt H."/>
            <person name="Huntemann M."/>
            <person name="Han J."/>
            <person name="Chen A."/>
            <person name="Kyrpides N."/>
            <person name="Mavromatis K."/>
            <person name="Markowitz V."/>
            <person name="Palaniappan K."/>
            <person name="Ivanova N."/>
            <person name="Schaumberg A."/>
            <person name="Pati A."/>
            <person name="Liolios K."/>
            <person name="Nordberg H.P."/>
            <person name="Cantor M.N."/>
            <person name="Hua S.X."/>
            <person name="Woyke T."/>
        </authorList>
    </citation>
    <scope>NUCLEOTIDE SEQUENCE [LARGE SCALE GENOMIC DNA]</scope>
    <source>
        <strain evidence="2">DSM 15288</strain>
    </source>
</reference>
<dbReference type="PANTHER" id="PTHR13061:SF29">
    <property type="entry name" value="GAMMA CARBONIC ANHYDRASE-LIKE 1, MITOCHONDRIAL-RELATED"/>
    <property type="match status" value="1"/>
</dbReference>
<dbReference type="KEGG" id="dmt:DESME_04160"/>
<sequence length="172" mass="18654">MVFKFKEKTPNLGNSVFMAKGTQVIGDVKIGDESSVWYNTVIRGDMAPITIGKKCNIQDSSVLHVNEGQPLTLEDEVTVGHSVILHGCTIKHASLIGMGSIVMNGSVIEEETMVAAGSLITENKTFPPRVLLMGSPAKVIRELTPAEIASLHETAQGYAQNAKEHQRNKEVR</sequence>
<dbReference type="InterPro" id="IPR047324">
    <property type="entry name" value="LbH_gamma_CA-like"/>
</dbReference>
<keyword evidence="1" id="KW-0808">Transferase</keyword>
<evidence type="ECO:0000313" key="1">
    <source>
        <dbReference type="EMBL" id="AHF06346.1"/>
    </source>
</evidence>
<gene>
    <name evidence="1" type="ORF">DESME_04160</name>
</gene>
<proteinExistence type="predicted"/>
<dbReference type="HOGENOM" id="CLU_064827_4_1_9"/>
<dbReference type="RefSeq" id="WP_006715153.1">
    <property type="nucleotide sequence ID" value="NZ_CP007032.1"/>
</dbReference>
<dbReference type="AlphaFoldDB" id="W0EBB5"/>
<dbReference type="EMBL" id="CP007032">
    <property type="protein sequence ID" value="AHF06346.1"/>
    <property type="molecule type" value="Genomic_DNA"/>
</dbReference>
<dbReference type="Proteomes" id="UP000010847">
    <property type="component" value="Chromosome"/>
</dbReference>
<dbReference type="GO" id="GO:0016740">
    <property type="term" value="F:transferase activity"/>
    <property type="evidence" value="ECO:0007669"/>
    <property type="project" value="UniProtKB-KW"/>
</dbReference>
<dbReference type="eggNOG" id="COG0663">
    <property type="taxonomic scope" value="Bacteria"/>
</dbReference>
<dbReference type="OrthoDB" id="9803036at2"/>
<organism evidence="1 2">
    <name type="scientific">Desulfitobacterium metallireducens DSM 15288</name>
    <dbReference type="NCBI Taxonomy" id="871968"/>
    <lineage>
        <taxon>Bacteria</taxon>
        <taxon>Bacillati</taxon>
        <taxon>Bacillota</taxon>
        <taxon>Clostridia</taxon>
        <taxon>Eubacteriales</taxon>
        <taxon>Desulfitobacteriaceae</taxon>
        <taxon>Desulfitobacterium</taxon>
    </lineage>
</organism>
<protein>
    <submittedName>
        <fullName evidence="1">Acetyltransferase</fullName>
    </submittedName>
</protein>
<dbReference type="InterPro" id="IPR011004">
    <property type="entry name" value="Trimer_LpxA-like_sf"/>
</dbReference>
<accession>W0EBB5</accession>
<name>W0EBB5_9FIRM</name>
<keyword evidence="2" id="KW-1185">Reference proteome</keyword>
<dbReference type="CDD" id="cd04645">
    <property type="entry name" value="LbH_gamma_CA_like"/>
    <property type="match status" value="1"/>
</dbReference>